<organism evidence="1 2">
    <name type="scientific">[Clostridium] fimetarium</name>
    <dbReference type="NCBI Taxonomy" id="99656"/>
    <lineage>
        <taxon>Bacteria</taxon>
        <taxon>Bacillati</taxon>
        <taxon>Bacillota</taxon>
        <taxon>Clostridia</taxon>
        <taxon>Lachnospirales</taxon>
        <taxon>Lachnospiraceae</taxon>
    </lineage>
</organism>
<name>A0A1I0Q1G2_9FIRM</name>
<reference evidence="1 2" key="1">
    <citation type="submission" date="2016-10" db="EMBL/GenBank/DDBJ databases">
        <authorList>
            <person name="de Groot N.N."/>
        </authorList>
    </citation>
    <scope>NUCLEOTIDE SEQUENCE [LARGE SCALE GENOMIC DNA]</scope>
    <source>
        <strain evidence="1 2">DSM 9179</strain>
    </source>
</reference>
<dbReference type="EMBL" id="FOJI01000006">
    <property type="protein sequence ID" value="SEW20611.1"/>
    <property type="molecule type" value="Genomic_DNA"/>
</dbReference>
<proteinExistence type="predicted"/>
<evidence type="ECO:0000313" key="2">
    <source>
        <dbReference type="Proteomes" id="UP000199701"/>
    </source>
</evidence>
<dbReference type="AlphaFoldDB" id="A0A1I0Q1G2"/>
<dbReference type="RefSeq" id="WP_092453428.1">
    <property type="nucleotide sequence ID" value="NZ_FOJI01000006.1"/>
</dbReference>
<accession>A0A1I0Q1G2</accession>
<protein>
    <submittedName>
        <fullName evidence="1">Uncharacterized protein</fullName>
    </submittedName>
</protein>
<gene>
    <name evidence="1" type="ORF">SAMN05421659_106210</name>
</gene>
<keyword evidence="2" id="KW-1185">Reference proteome</keyword>
<evidence type="ECO:0000313" key="1">
    <source>
        <dbReference type="EMBL" id="SEW20611.1"/>
    </source>
</evidence>
<sequence length="722" mass="85459">MVIKEGCFENNKNDKIQELVISGLEEMINCYTKYGEKKEPLLNSQEYDNTHNVITILLDMKNRILESDANISNEYVGILFLMKNFWDGFKSQLTDIIVESIEYKPKELDEKINDLMKSCNLILNFIPRGLDEKITGLIIVWNKSTDINSERLDEKINELMRTWLISIKMTYEELDQIIKDLMITRLIKCDFNTKVHPHLHADHTIGLFWETEKFYYDWYDNALRISRNDSEKNIFKGCFNKQVIENLKNKNYKFFNDYFLDLYAMRGDFNYSEMFSLSSDISIEICKATNYNEWTSWVISSLIVQNLGGLVAARWIDVNYLEKSKEYMRFYFEEKELHSCLLEKAANKTAFLNVIKLVAVESILSQGVLEHALDSRVYREYYERIEKKEKYKKMVNYDQEEFIGIFEYLDELNGGKNTQEKRVHELKDLLEKMNPKFFHIYDSLGSNKNLENTKLTNFYTYDYQKSIIELMLSDRENSSEFTYEMYCIQVGRGNTGGQFRYCNYIEDIIKMKIDYTNKVDKNHLLALDDYYNISGFNSVLEIYYGISKIFDENYTKDLFKEKRIIKLCQLVGEMVRNIGMETSNIIHSIMDFCIEVKDIDPNDKIDCIIDLLEAYDFQIVLQKLEKQYIAGVDFYWKCKGVSRNNRNELYKSIKEKRKNRVSNLHFDIPIKVIDFAEDELILIESNEDEKTANISEIYVSRDKKIQLFRSVAKNVLVGIQKN</sequence>
<dbReference type="Proteomes" id="UP000199701">
    <property type="component" value="Unassembled WGS sequence"/>
</dbReference>
<dbReference type="STRING" id="99656.SAMN05421659_106210"/>